<comment type="caution">
    <text evidence="1">The sequence shown here is derived from an EMBL/GenBank/DDBJ whole genome shotgun (WGS) entry which is preliminary data.</text>
</comment>
<name>A0AA86RM65_9EUKA</name>
<evidence type="ECO:0000313" key="1">
    <source>
        <dbReference type="EMBL" id="CAI9974584.1"/>
    </source>
</evidence>
<accession>A0AA86RM65</accession>
<sequence>MDNKYFQYCQKSAQMNNILVQDQLQLSQYSSNIFIYTKVTQNSQINANLNSVKAFAIFGFNQANQNISNCVINISINFIINQGALICEFCDLDVQNSTLIFIASGQQLSGLVLQSNSIFKVQDTSVQYRLNASQSSGLIYSAPQQIQQFSLLNVQIVGYHFKVYAHTAYIVSQLKSNLQVNISSLSVCVDLSINSVGTTGFTIIYIGNETRQCIDVCAQHTVSIYGVCIAGLQYSVLQQNSTWLCVDSFEFNGSHCVCQEGFVLNGSFCVNLSASLNNIQHSIKANYDTLLQKIQDQISGSSVAQIEQYIIGNSSVLQDEINTLNDKNIKQQDLLLQLHNYTVDNIFQLDTNIIQNFTNFALAIDTLKQNINNLDSQQYILNLSIVNRTANLDALQNRSNWITQNISSVNQTMNYFNEQLQNNLSILYTTSASQFNQTQQFLVDNINKLNESLKNDTKYLTQLINESVILLNSNLTQLEQQAQTLNTSFQDKYINISFNLSNLTVFTQNQFNSLSSFIVQNFSALTQNLTSSTEMLDQYIYYNFSSLEQSITNQTNILNLLNNSIDIQPIMSNISNIQNIIWILNRSVFRNFTNVNNSLDNLNTNQRSQNAQLTNIQSKLSTINVTYLLNQLANLQQQIILIQQSNQETDIILQDGNLIQLICNQQKYIQYFDITTVTQNVSAFIGQYAIAQETNDAFINIQDSVLNSVSNYNIFQTQSYFYNLKVQVGTQTVNSGSILTNQLTSVLNQVSIISRLGSTISVNSAAQLNVIQQRSTSTSVRNLLINLLFLSTSTGNITLIGTVEDIINIKNYQILGKYYSTNQLCLGALESNNSQIFLQMVNMQPANFVVGNQSAYLLVFINRSQVQVSKVSLILDNGVRTSIATTNVRVLQFGGIIQNMNCSAVSIKAVSQRDTSQFITNYVSNSGLLIGSTTLDSVNELSLSQICSYVQLSFKTTTWINSFGLVGQYCGKLSILSVQLQASIGSSQLQCFGVIGMILSATYQVVIQNIIITITMVSKGAYDINEENISSLIGSVTAFDIQISDANINCSTVAAYSNCALLIGYQFQTQVSVLNTNVNSSNAKSNSSVGGLIAVCIDSVVQINAVIMQSINTSASGSVALAGILIGSLDQSRQVIADLLINSSSAQSITSTSQAMSGGFCAQSLSSDNLIINSQILGTNSSAQGITAYAGSIVGQHTRVDKLTMQNCLISLTQVNAAATTIHAGIISGQCSSQTTLILLYSFSNSNTLNRATTTSCQLGSAQSDGC</sequence>
<dbReference type="EMBL" id="CATOUU010001151">
    <property type="protein sequence ID" value="CAI9974584.1"/>
    <property type="molecule type" value="Genomic_DNA"/>
</dbReference>
<protein>
    <submittedName>
        <fullName evidence="2">Hypothetical_protein</fullName>
    </submittedName>
</protein>
<reference evidence="1" key="1">
    <citation type="submission" date="2023-06" db="EMBL/GenBank/DDBJ databases">
        <authorList>
            <person name="Kurt Z."/>
        </authorList>
    </citation>
    <scope>NUCLEOTIDE SEQUENCE</scope>
</reference>
<gene>
    <name evidence="1" type="ORF">HINF_LOCUS62229</name>
    <name evidence="2" type="ORF">HINF_LOCUS64370</name>
</gene>
<dbReference type="AlphaFoldDB" id="A0AA86RM65"/>
<keyword evidence="3" id="KW-1185">Reference proteome</keyword>
<dbReference type="EMBL" id="CAXDID020000412">
    <property type="protein sequence ID" value="CAL6088885.1"/>
    <property type="molecule type" value="Genomic_DNA"/>
</dbReference>
<evidence type="ECO:0000313" key="3">
    <source>
        <dbReference type="Proteomes" id="UP001642409"/>
    </source>
</evidence>
<reference evidence="2 3" key="2">
    <citation type="submission" date="2024-07" db="EMBL/GenBank/DDBJ databases">
        <authorList>
            <person name="Akdeniz Z."/>
        </authorList>
    </citation>
    <scope>NUCLEOTIDE SEQUENCE [LARGE SCALE GENOMIC DNA]</scope>
</reference>
<dbReference type="Proteomes" id="UP001642409">
    <property type="component" value="Unassembled WGS sequence"/>
</dbReference>
<evidence type="ECO:0000313" key="2">
    <source>
        <dbReference type="EMBL" id="CAL6088885.1"/>
    </source>
</evidence>
<proteinExistence type="predicted"/>
<organism evidence="1">
    <name type="scientific">Hexamita inflata</name>
    <dbReference type="NCBI Taxonomy" id="28002"/>
    <lineage>
        <taxon>Eukaryota</taxon>
        <taxon>Metamonada</taxon>
        <taxon>Diplomonadida</taxon>
        <taxon>Hexamitidae</taxon>
        <taxon>Hexamitinae</taxon>
        <taxon>Hexamita</taxon>
    </lineage>
</organism>